<dbReference type="PANTHER" id="PTHR30349">
    <property type="entry name" value="PHAGE INTEGRASE-RELATED"/>
    <property type="match status" value="1"/>
</dbReference>
<evidence type="ECO:0000313" key="5">
    <source>
        <dbReference type="EMBL" id="SCP99960.1"/>
    </source>
</evidence>
<dbReference type="GO" id="GO:0015074">
    <property type="term" value="P:DNA integration"/>
    <property type="evidence" value="ECO:0007669"/>
    <property type="project" value="InterPro"/>
</dbReference>
<sequence>MSSEFKSVFGDEIELHLILRKEELSSEAYRHYKHTVKLFDDYLYSIDYTEKSIDETVVEEWIKEVSCGISVNTAGQHIHYIRKLFLFLIDNGYHCFVPKTIMTRDTYIPYLYTDQDIENIFKTTDSLTAPHAVKNIYIENEMPLLIRLFFCCGLRVGETINIKVGDIDFEKNLFLLRVTKKYKQRLVPFDEKLAEIIYLYCVAMGILNDSEAYLFPSNDKYTPLSANSVGNYYRIIRRKAGIVKYQQNRNVRGACLHCFRHTFAVRSFDKNKRRGISHRESVPFLSTYLGHDSLYETEKYLKYSGDYFEDTLTKFEAFTEDLFPEVSFYE</sequence>
<dbReference type="InterPro" id="IPR050090">
    <property type="entry name" value="Tyrosine_recombinase_XerCD"/>
</dbReference>
<keyword evidence="3" id="KW-0233">DNA recombination</keyword>
<dbReference type="SUPFAM" id="SSF56349">
    <property type="entry name" value="DNA breaking-rejoining enzymes"/>
    <property type="match status" value="1"/>
</dbReference>
<evidence type="ECO:0000259" key="4">
    <source>
        <dbReference type="PROSITE" id="PS51898"/>
    </source>
</evidence>
<keyword evidence="2" id="KW-0238">DNA-binding</keyword>
<dbReference type="STRING" id="1619234.SAMN05421730_10782"/>
<dbReference type="Gene3D" id="1.10.150.130">
    <property type="match status" value="1"/>
</dbReference>
<dbReference type="InterPro" id="IPR010998">
    <property type="entry name" value="Integrase_recombinase_N"/>
</dbReference>
<dbReference type="GO" id="GO:0003677">
    <property type="term" value="F:DNA binding"/>
    <property type="evidence" value="ECO:0007669"/>
    <property type="project" value="UniProtKB-KW"/>
</dbReference>
<evidence type="ECO:0000313" key="6">
    <source>
        <dbReference type="Proteomes" id="UP000199315"/>
    </source>
</evidence>
<dbReference type="Gene3D" id="1.10.443.10">
    <property type="entry name" value="Intergrase catalytic core"/>
    <property type="match status" value="1"/>
</dbReference>
<organism evidence="5 6">
    <name type="scientific">Anaerobium acetethylicum</name>
    <dbReference type="NCBI Taxonomy" id="1619234"/>
    <lineage>
        <taxon>Bacteria</taxon>
        <taxon>Bacillati</taxon>
        <taxon>Bacillota</taxon>
        <taxon>Clostridia</taxon>
        <taxon>Lachnospirales</taxon>
        <taxon>Lachnospiraceae</taxon>
        <taxon>Anaerobium</taxon>
    </lineage>
</organism>
<reference evidence="5 6" key="1">
    <citation type="submission" date="2016-09" db="EMBL/GenBank/DDBJ databases">
        <authorList>
            <person name="Capua I."/>
            <person name="De Benedictis P."/>
            <person name="Joannis T."/>
            <person name="Lombin L.H."/>
            <person name="Cattoli G."/>
        </authorList>
    </citation>
    <scope>NUCLEOTIDE SEQUENCE [LARGE SCALE GENOMIC DNA]</scope>
    <source>
        <strain evidence="5 6">GluBS11</strain>
    </source>
</reference>
<feature type="domain" description="Tyr recombinase" evidence="4">
    <location>
        <begin position="107"/>
        <end position="313"/>
    </location>
</feature>
<dbReference type="EMBL" id="FMKA01000078">
    <property type="protein sequence ID" value="SCP99960.1"/>
    <property type="molecule type" value="Genomic_DNA"/>
</dbReference>
<dbReference type="Proteomes" id="UP000199315">
    <property type="component" value="Unassembled WGS sequence"/>
</dbReference>
<proteinExistence type="inferred from homology"/>
<protein>
    <submittedName>
        <fullName evidence="5">Site-specific recombinase XerD</fullName>
    </submittedName>
</protein>
<dbReference type="PROSITE" id="PS51898">
    <property type="entry name" value="TYR_RECOMBINASE"/>
    <property type="match status" value="1"/>
</dbReference>
<dbReference type="InterPro" id="IPR011010">
    <property type="entry name" value="DNA_brk_join_enz"/>
</dbReference>
<dbReference type="AlphaFoldDB" id="A0A1D3TZF8"/>
<dbReference type="OrthoDB" id="9766545at2"/>
<dbReference type="InterPro" id="IPR013762">
    <property type="entry name" value="Integrase-like_cat_sf"/>
</dbReference>
<dbReference type="PANTHER" id="PTHR30349:SF41">
    <property type="entry name" value="INTEGRASE_RECOMBINASE PROTEIN MJ0367-RELATED"/>
    <property type="match status" value="1"/>
</dbReference>
<dbReference type="GO" id="GO:0006310">
    <property type="term" value="P:DNA recombination"/>
    <property type="evidence" value="ECO:0007669"/>
    <property type="project" value="UniProtKB-KW"/>
</dbReference>
<gene>
    <name evidence="5" type="ORF">SAMN05421730_10782</name>
</gene>
<evidence type="ECO:0000256" key="1">
    <source>
        <dbReference type="ARBA" id="ARBA00008857"/>
    </source>
</evidence>
<dbReference type="RefSeq" id="WP_091237143.1">
    <property type="nucleotide sequence ID" value="NZ_FMKA01000078.1"/>
</dbReference>
<evidence type="ECO:0000256" key="2">
    <source>
        <dbReference type="ARBA" id="ARBA00023125"/>
    </source>
</evidence>
<dbReference type="InterPro" id="IPR002104">
    <property type="entry name" value="Integrase_catalytic"/>
</dbReference>
<name>A0A1D3TZF8_9FIRM</name>
<evidence type="ECO:0000256" key="3">
    <source>
        <dbReference type="ARBA" id="ARBA00023172"/>
    </source>
</evidence>
<accession>A0A1D3TZF8</accession>
<keyword evidence="6" id="KW-1185">Reference proteome</keyword>
<comment type="similarity">
    <text evidence="1">Belongs to the 'phage' integrase family.</text>
</comment>
<dbReference type="Pfam" id="PF00589">
    <property type="entry name" value="Phage_integrase"/>
    <property type="match status" value="1"/>
</dbReference>